<evidence type="ECO:0000313" key="2">
    <source>
        <dbReference type="Proteomes" id="UP000199035"/>
    </source>
</evidence>
<organism evidence="1 2">
    <name type="scientific">Acinetobacter kyonggiensis</name>
    <dbReference type="NCBI Taxonomy" id="595670"/>
    <lineage>
        <taxon>Bacteria</taxon>
        <taxon>Pseudomonadati</taxon>
        <taxon>Pseudomonadota</taxon>
        <taxon>Gammaproteobacteria</taxon>
        <taxon>Moraxellales</taxon>
        <taxon>Moraxellaceae</taxon>
        <taxon>Acinetobacter</taxon>
    </lineage>
</organism>
<gene>
    <name evidence="1" type="ORF">SAMN05421643_12535</name>
</gene>
<evidence type="ECO:0000313" key="1">
    <source>
        <dbReference type="EMBL" id="SDY74261.1"/>
    </source>
</evidence>
<evidence type="ECO:0008006" key="3">
    <source>
        <dbReference type="Google" id="ProtNLM"/>
    </source>
</evidence>
<dbReference type="AlphaFoldDB" id="A0A1H3MC45"/>
<dbReference type="Gene3D" id="3.10.450.50">
    <property type="match status" value="1"/>
</dbReference>
<proteinExistence type="predicted"/>
<dbReference type="InterPro" id="IPR009959">
    <property type="entry name" value="Cyclase_SnoaL-like"/>
</dbReference>
<dbReference type="SUPFAM" id="SSF54427">
    <property type="entry name" value="NTF2-like"/>
    <property type="match status" value="1"/>
</dbReference>
<sequence>MNTEAINNKALAQKFYDYLQNEDYESAAQLCHEDFIFYLQLDTPIHGTDGFIVSEKANFDAFNGFKFTVEKMFAEDNHVAVFMVFDGSHSAKLMGIEPTGNRVRFSLMMLLKIKDGKILEKRAHFDKADILRQLTPLPAVS</sequence>
<protein>
    <recommendedName>
        <fullName evidence="3">Ester cyclase</fullName>
    </recommendedName>
</protein>
<keyword evidence="2" id="KW-1185">Reference proteome</keyword>
<dbReference type="EMBL" id="FNPK01000025">
    <property type="protein sequence ID" value="SDY74261.1"/>
    <property type="molecule type" value="Genomic_DNA"/>
</dbReference>
<dbReference type="GO" id="GO:0030638">
    <property type="term" value="P:polyketide metabolic process"/>
    <property type="evidence" value="ECO:0007669"/>
    <property type="project" value="InterPro"/>
</dbReference>
<dbReference type="PANTHER" id="PTHR38436:SF1">
    <property type="entry name" value="ESTER CYCLASE"/>
    <property type="match status" value="1"/>
</dbReference>
<reference evidence="2" key="1">
    <citation type="submission" date="2016-10" db="EMBL/GenBank/DDBJ databases">
        <authorList>
            <person name="Varghese N."/>
            <person name="Submissions S."/>
        </authorList>
    </citation>
    <scope>NUCLEOTIDE SEQUENCE [LARGE SCALE GENOMIC DNA]</scope>
    <source>
        <strain evidence="2">ANC 5109</strain>
    </source>
</reference>
<name>A0A1H3MC45_9GAMM</name>
<dbReference type="PANTHER" id="PTHR38436">
    <property type="entry name" value="POLYKETIDE CYCLASE SNOAL-LIKE DOMAIN"/>
    <property type="match status" value="1"/>
</dbReference>
<dbReference type="Pfam" id="PF07366">
    <property type="entry name" value="SnoaL"/>
    <property type="match status" value="1"/>
</dbReference>
<dbReference type="Proteomes" id="UP000199035">
    <property type="component" value="Unassembled WGS sequence"/>
</dbReference>
<dbReference type="RefSeq" id="WP_092692194.1">
    <property type="nucleotide sequence ID" value="NZ_FNPK01000025.1"/>
</dbReference>
<dbReference type="STRING" id="595670.SAMN05421643_12535"/>
<dbReference type="InterPro" id="IPR032710">
    <property type="entry name" value="NTF2-like_dom_sf"/>
</dbReference>
<accession>A0A1H3MC45</accession>